<evidence type="ECO:0000313" key="2">
    <source>
        <dbReference type="EMBL" id="SES62675.1"/>
    </source>
</evidence>
<dbReference type="InterPro" id="IPR050256">
    <property type="entry name" value="Glycosyltransferase_2"/>
</dbReference>
<evidence type="ECO:0000259" key="1">
    <source>
        <dbReference type="Pfam" id="PF00535"/>
    </source>
</evidence>
<accession>A0A1H9Y1M7</accession>
<dbReference type="InterPro" id="IPR029044">
    <property type="entry name" value="Nucleotide-diphossugar_trans"/>
</dbReference>
<organism evidence="2 3">
    <name type="scientific">Anaerobranca gottschalkii DSM 13577</name>
    <dbReference type="NCBI Taxonomy" id="1120990"/>
    <lineage>
        <taxon>Bacteria</taxon>
        <taxon>Bacillati</taxon>
        <taxon>Bacillota</taxon>
        <taxon>Clostridia</taxon>
        <taxon>Eubacteriales</taxon>
        <taxon>Proteinivoracaceae</taxon>
        <taxon>Anaerobranca</taxon>
    </lineage>
</organism>
<keyword evidence="3" id="KW-1185">Reference proteome</keyword>
<dbReference type="PANTHER" id="PTHR48090:SF7">
    <property type="entry name" value="RFBJ PROTEIN"/>
    <property type="match status" value="1"/>
</dbReference>
<dbReference type="PANTHER" id="PTHR48090">
    <property type="entry name" value="UNDECAPRENYL-PHOSPHATE 4-DEOXY-4-FORMAMIDO-L-ARABINOSE TRANSFERASE-RELATED"/>
    <property type="match status" value="1"/>
</dbReference>
<dbReference type="GO" id="GO:0016740">
    <property type="term" value="F:transferase activity"/>
    <property type="evidence" value="ECO:0007669"/>
    <property type="project" value="UniProtKB-KW"/>
</dbReference>
<keyword evidence="2" id="KW-0808">Transferase</keyword>
<dbReference type="InterPro" id="IPR001173">
    <property type="entry name" value="Glyco_trans_2-like"/>
</dbReference>
<dbReference type="EMBL" id="FOIF01000001">
    <property type="protein sequence ID" value="SES62675.1"/>
    <property type="molecule type" value="Genomic_DNA"/>
</dbReference>
<dbReference type="AlphaFoldDB" id="A0A1H9Y1M7"/>
<feature type="domain" description="Glycosyltransferase 2-like" evidence="1">
    <location>
        <begin position="3"/>
        <end position="124"/>
    </location>
</feature>
<reference evidence="3" key="1">
    <citation type="submission" date="2016-10" db="EMBL/GenBank/DDBJ databases">
        <authorList>
            <person name="Varghese N."/>
            <person name="Submissions S."/>
        </authorList>
    </citation>
    <scope>NUCLEOTIDE SEQUENCE [LARGE SCALE GENOMIC DNA]</scope>
    <source>
        <strain evidence="3">DSM 13577</strain>
    </source>
</reference>
<protein>
    <submittedName>
        <fullName evidence="2">Glycosyl transferase family 2</fullName>
    </submittedName>
</protein>
<proteinExistence type="predicted"/>
<dbReference type="OrthoDB" id="9810303at2"/>
<dbReference type="Proteomes" id="UP000243819">
    <property type="component" value="Unassembled WGS sequence"/>
</dbReference>
<dbReference type="Gene3D" id="3.90.550.10">
    <property type="entry name" value="Spore Coat Polysaccharide Biosynthesis Protein SpsA, Chain A"/>
    <property type="match status" value="1"/>
</dbReference>
<dbReference type="STRING" id="1120990.SAMN03080614_100174"/>
<dbReference type="SUPFAM" id="SSF53448">
    <property type="entry name" value="Nucleotide-diphospho-sugar transferases"/>
    <property type="match status" value="1"/>
</dbReference>
<dbReference type="Pfam" id="PF00535">
    <property type="entry name" value="Glycos_transf_2"/>
    <property type="match status" value="1"/>
</dbReference>
<sequence length="219" mass="24274">MITVLIPAYNEEKTIKETIINVKGIPEVSKVLVVDDCSLDDTYLEAQKGNPDILIRLEKNRGKGGALNALIPYVDTPFVAMVDADLGESAKELVKLIQPVVKGEYDIAIAGFPKKKKGGLGITMTVAKKGMKWRTGLDFQFPLSGQRVMTLDLFKACTPFAPGFGVETYMNLIIAKRGYKFIEVETNMSHRYTGNDLKGYFHRGKQCLAIVKELIRGVK</sequence>
<gene>
    <name evidence="2" type="ORF">SAMN03080614_100174</name>
</gene>
<evidence type="ECO:0000313" key="3">
    <source>
        <dbReference type="Proteomes" id="UP000243819"/>
    </source>
</evidence>
<dbReference type="RefSeq" id="WP_091347737.1">
    <property type="nucleotide sequence ID" value="NZ_FOIF01000001.1"/>
</dbReference>
<name>A0A1H9Y1M7_9FIRM</name>
<dbReference type="CDD" id="cd04179">
    <property type="entry name" value="DPM_DPG-synthase_like"/>
    <property type="match status" value="1"/>
</dbReference>